<dbReference type="AlphaFoldDB" id="A0A699ZF38"/>
<keyword evidence="4" id="KW-1185">Reference proteome</keyword>
<dbReference type="PANTHER" id="PTHR46873:SF1">
    <property type="entry name" value="EXPRESSED PROTEIN"/>
    <property type="match status" value="1"/>
</dbReference>
<feature type="domain" description="ShKT" evidence="2">
    <location>
        <begin position="50"/>
        <end position="84"/>
    </location>
</feature>
<sequence>MAGALIWVCIAALVCSSHATSRSGAFHGYTEKGGNSTTSPKSEARKLVACRDTNAACQDWADNGECTKNEGFMNSACPVACKQCSPAELNASDYVGLQLLMNTSFGGIKVRPLWENAARTAALIMDLALQPDSSKKACRFYRSEAVPPAGSDGPPYGLLQGSLAGVVKAPPAEGTSLPLYGTVAMITGTTEFYISLMDHSSWGGAHTALSGVCTVCMPPGSDAWPLTDVQMAVSGCRSTRPGVPGTKRMTGVENMEVVEAIVKASKFTEFKHPEHGTVMRMMDPSLAFTPLSEPLEPALSGAEL</sequence>
<dbReference type="Pfam" id="PF01549">
    <property type="entry name" value="ShK"/>
    <property type="match status" value="1"/>
</dbReference>
<proteinExistence type="predicted"/>
<feature type="signal peptide" evidence="1">
    <location>
        <begin position="1"/>
        <end position="19"/>
    </location>
</feature>
<gene>
    <name evidence="3" type="ORF">HaLaN_16895</name>
</gene>
<evidence type="ECO:0000313" key="4">
    <source>
        <dbReference type="Proteomes" id="UP000485058"/>
    </source>
</evidence>
<dbReference type="SMART" id="SM00254">
    <property type="entry name" value="ShKT"/>
    <property type="match status" value="1"/>
</dbReference>
<dbReference type="PROSITE" id="PS51670">
    <property type="entry name" value="SHKT"/>
    <property type="match status" value="1"/>
</dbReference>
<feature type="chain" id="PRO_5025586873" evidence="1">
    <location>
        <begin position="20"/>
        <end position="304"/>
    </location>
</feature>
<organism evidence="3 4">
    <name type="scientific">Haematococcus lacustris</name>
    <name type="common">Green alga</name>
    <name type="synonym">Haematococcus pluvialis</name>
    <dbReference type="NCBI Taxonomy" id="44745"/>
    <lineage>
        <taxon>Eukaryota</taxon>
        <taxon>Viridiplantae</taxon>
        <taxon>Chlorophyta</taxon>
        <taxon>core chlorophytes</taxon>
        <taxon>Chlorophyceae</taxon>
        <taxon>CS clade</taxon>
        <taxon>Chlamydomonadales</taxon>
        <taxon>Haematococcaceae</taxon>
        <taxon>Haematococcus</taxon>
    </lineage>
</organism>
<keyword evidence="1" id="KW-0732">Signal</keyword>
<evidence type="ECO:0000256" key="1">
    <source>
        <dbReference type="SAM" id="SignalP"/>
    </source>
</evidence>
<comment type="caution">
    <text evidence="3">The sequence shown here is derived from an EMBL/GenBank/DDBJ whole genome shotgun (WGS) entry which is preliminary data.</text>
</comment>
<dbReference type="InterPro" id="IPR003582">
    <property type="entry name" value="ShKT_dom"/>
</dbReference>
<dbReference type="EMBL" id="BLLF01001533">
    <property type="protein sequence ID" value="GFH19870.1"/>
    <property type="molecule type" value="Genomic_DNA"/>
</dbReference>
<accession>A0A699ZF38</accession>
<evidence type="ECO:0000259" key="2">
    <source>
        <dbReference type="PROSITE" id="PS51670"/>
    </source>
</evidence>
<dbReference type="PANTHER" id="PTHR46873">
    <property type="entry name" value="EXPRESSED PROTEIN"/>
    <property type="match status" value="1"/>
</dbReference>
<name>A0A699ZF38_HAELA</name>
<protein>
    <submittedName>
        <fullName evidence="3">ShKT domain-containing protein</fullName>
    </submittedName>
</protein>
<evidence type="ECO:0000313" key="3">
    <source>
        <dbReference type="EMBL" id="GFH19870.1"/>
    </source>
</evidence>
<dbReference type="Proteomes" id="UP000485058">
    <property type="component" value="Unassembled WGS sequence"/>
</dbReference>
<reference evidence="3 4" key="1">
    <citation type="submission" date="2020-02" db="EMBL/GenBank/DDBJ databases">
        <title>Draft genome sequence of Haematococcus lacustris strain NIES-144.</title>
        <authorList>
            <person name="Morimoto D."/>
            <person name="Nakagawa S."/>
            <person name="Yoshida T."/>
            <person name="Sawayama S."/>
        </authorList>
    </citation>
    <scope>NUCLEOTIDE SEQUENCE [LARGE SCALE GENOMIC DNA]</scope>
    <source>
        <strain evidence="3 4">NIES-144</strain>
    </source>
</reference>